<evidence type="ECO:0000256" key="3">
    <source>
        <dbReference type="ARBA" id="ARBA00023004"/>
    </source>
</evidence>
<dbReference type="InterPro" id="IPR005805">
    <property type="entry name" value="Rieske_Fe-S_prot_C"/>
</dbReference>
<evidence type="ECO:0000313" key="9">
    <source>
        <dbReference type="EMBL" id="SEO27087.1"/>
    </source>
</evidence>
<dbReference type="RefSeq" id="WP_092660395.1">
    <property type="nucleotide sequence ID" value="NZ_FOCX01000010.1"/>
</dbReference>
<dbReference type="PROSITE" id="PS51296">
    <property type="entry name" value="RIESKE"/>
    <property type="match status" value="1"/>
</dbReference>
<dbReference type="InterPro" id="IPR014349">
    <property type="entry name" value="Rieske_Fe-S_prot"/>
</dbReference>
<keyword evidence="2" id="KW-0479">Metal-binding</keyword>
<gene>
    <name evidence="9" type="ORF">SAMN05216388_101095</name>
</gene>
<feature type="domain" description="Rieske" evidence="8">
    <location>
        <begin position="139"/>
        <end position="227"/>
    </location>
</feature>
<evidence type="ECO:0000256" key="1">
    <source>
        <dbReference type="ARBA" id="ARBA00022714"/>
    </source>
</evidence>
<dbReference type="PRINTS" id="PR00162">
    <property type="entry name" value="RIESKE"/>
</dbReference>
<proteinExistence type="predicted"/>
<dbReference type="GO" id="GO:0046872">
    <property type="term" value="F:metal ion binding"/>
    <property type="evidence" value="ECO:0007669"/>
    <property type="project" value="UniProtKB-KW"/>
</dbReference>
<keyword evidence="3" id="KW-0408">Iron</keyword>
<dbReference type="CDD" id="cd03467">
    <property type="entry name" value="Rieske"/>
    <property type="match status" value="1"/>
</dbReference>
<dbReference type="GO" id="GO:0051537">
    <property type="term" value="F:2 iron, 2 sulfur cluster binding"/>
    <property type="evidence" value="ECO:0007669"/>
    <property type="project" value="UniProtKB-KW"/>
</dbReference>
<keyword evidence="5" id="KW-1015">Disulfide bond</keyword>
<evidence type="ECO:0000259" key="8">
    <source>
        <dbReference type="PROSITE" id="PS51296"/>
    </source>
</evidence>
<dbReference type="Pfam" id="PF00355">
    <property type="entry name" value="Rieske"/>
    <property type="match status" value="1"/>
</dbReference>
<dbReference type="EMBL" id="FOCX01000010">
    <property type="protein sequence ID" value="SEO27087.1"/>
    <property type="molecule type" value="Genomic_DNA"/>
</dbReference>
<dbReference type="InterPro" id="IPR036922">
    <property type="entry name" value="Rieske_2Fe-2S_sf"/>
</dbReference>
<evidence type="ECO:0000256" key="2">
    <source>
        <dbReference type="ARBA" id="ARBA00022723"/>
    </source>
</evidence>
<keyword evidence="10" id="KW-1185">Reference proteome</keyword>
<evidence type="ECO:0000256" key="5">
    <source>
        <dbReference type="ARBA" id="ARBA00023157"/>
    </source>
</evidence>
<sequence>MGREPPSADLGRSYPKPGEDDGNTGDGDASESGCPCSSDDTGADGSPSLYQDFYGDARAEMERRDYAKALATIGGLTAIGSLTAPLVGLSRVFEREYTGPIYSDGVALIDDAGERIAEDRLGEGEQLTVFPKPRPGLADAPTLLVRFPEDAYGGDTNSAFTVSGYAAYSKVCTHAGCMVADRDGQTLVCPCHSGRFDPLSGAAVTGGPPPRSLPQLPITLSSEGYLVATGDFEGPVGTGGE</sequence>
<dbReference type="OrthoDB" id="5623at2157"/>
<protein>
    <submittedName>
        <fullName evidence="9">Menaquinol-cytochrome c reductase iron-sulfur subunit</fullName>
    </submittedName>
</protein>
<evidence type="ECO:0000256" key="6">
    <source>
        <dbReference type="ARBA" id="ARBA00034078"/>
    </source>
</evidence>
<dbReference type="AlphaFoldDB" id="A0A1H8NBX7"/>
<evidence type="ECO:0000256" key="7">
    <source>
        <dbReference type="SAM" id="MobiDB-lite"/>
    </source>
</evidence>
<evidence type="ECO:0000313" key="10">
    <source>
        <dbReference type="Proteomes" id="UP000198775"/>
    </source>
</evidence>
<organism evidence="9 10">
    <name type="scientific">Halorientalis persicus</name>
    <dbReference type="NCBI Taxonomy" id="1367881"/>
    <lineage>
        <taxon>Archaea</taxon>
        <taxon>Methanobacteriati</taxon>
        <taxon>Methanobacteriota</taxon>
        <taxon>Stenosarchaea group</taxon>
        <taxon>Halobacteria</taxon>
        <taxon>Halobacteriales</taxon>
        <taxon>Haloarculaceae</taxon>
        <taxon>Halorientalis</taxon>
    </lineage>
</organism>
<dbReference type="SUPFAM" id="SSF50022">
    <property type="entry name" value="ISP domain"/>
    <property type="match status" value="1"/>
</dbReference>
<dbReference type="InterPro" id="IPR017941">
    <property type="entry name" value="Rieske_2Fe-2S"/>
</dbReference>
<dbReference type="Proteomes" id="UP000198775">
    <property type="component" value="Unassembled WGS sequence"/>
</dbReference>
<dbReference type="PANTHER" id="PTHR10134">
    <property type="entry name" value="CYTOCHROME B-C1 COMPLEX SUBUNIT RIESKE, MITOCHONDRIAL"/>
    <property type="match status" value="1"/>
</dbReference>
<dbReference type="Gene3D" id="2.102.10.10">
    <property type="entry name" value="Rieske [2Fe-2S] iron-sulphur domain"/>
    <property type="match status" value="1"/>
</dbReference>
<keyword evidence="4" id="KW-0411">Iron-sulfur</keyword>
<comment type="cofactor">
    <cofactor evidence="6">
        <name>[2Fe-2S] cluster</name>
        <dbReference type="ChEBI" id="CHEBI:190135"/>
    </cofactor>
</comment>
<reference evidence="10" key="1">
    <citation type="submission" date="2016-10" db="EMBL/GenBank/DDBJ databases">
        <authorList>
            <person name="Varghese N."/>
            <person name="Submissions S."/>
        </authorList>
    </citation>
    <scope>NUCLEOTIDE SEQUENCE [LARGE SCALE GENOMIC DNA]</scope>
    <source>
        <strain evidence="10">IBRC-M 10043</strain>
    </source>
</reference>
<keyword evidence="1" id="KW-0001">2Fe-2S</keyword>
<evidence type="ECO:0000256" key="4">
    <source>
        <dbReference type="ARBA" id="ARBA00023014"/>
    </source>
</evidence>
<name>A0A1H8NBX7_9EURY</name>
<feature type="region of interest" description="Disordered" evidence="7">
    <location>
        <begin position="1"/>
        <end position="49"/>
    </location>
</feature>
<dbReference type="GO" id="GO:0016020">
    <property type="term" value="C:membrane"/>
    <property type="evidence" value="ECO:0007669"/>
    <property type="project" value="InterPro"/>
</dbReference>
<accession>A0A1H8NBX7</accession>